<proteinExistence type="predicted"/>
<dbReference type="EMBL" id="PEZL01000031">
    <property type="protein sequence ID" value="PIS13383.1"/>
    <property type="molecule type" value="Genomic_DNA"/>
</dbReference>
<protein>
    <submittedName>
        <fullName evidence="2">Uncharacterized protein</fullName>
    </submittedName>
</protein>
<keyword evidence="1" id="KW-0812">Transmembrane</keyword>
<keyword evidence="1" id="KW-1133">Transmembrane helix</keyword>
<reference evidence="3" key="1">
    <citation type="submission" date="2017-09" db="EMBL/GenBank/DDBJ databases">
        <title>Depth-based differentiation of microbial function through sediment-hosted aquifers and enrichment of novel symbionts in the deep terrestrial subsurface.</title>
        <authorList>
            <person name="Probst A.J."/>
            <person name="Ladd B."/>
            <person name="Jarett J.K."/>
            <person name="Geller-Mcgrath D.E."/>
            <person name="Sieber C.M.K."/>
            <person name="Emerson J.B."/>
            <person name="Anantharaman K."/>
            <person name="Thomas B.C."/>
            <person name="Malmstrom R."/>
            <person name="Stieglmeier M."/>
            <person name="Klingl A."/>
            <person name="Woyke T."/>
            <person name="Ryan C.M."/>
            <person name="Banfield J.F."/>
        </authorList>
    </citation>
    <scope>NUCLEOTIDE SEQUENCE [LARGE SCALE GENOMIC DNA]</scope>
</reference>
<dbReference type="Proteomes" id="UP000230353">
    <property type="component" value="Unassembled WGS sequence"/>
</dbReference>
<accession>A0A2H0WL29</accession>
<evidence type="ECO:0000313" key="2">
    <source>
        <dbReference type="EMBL" id="PIS13383.1"/>
    </source>
</evidence>
<organism evidence="2 3">
    <name type="scientific">Candidatus Tagabacteria bacterium CG09_land_8_20_14_0_10_41_14</name>
    <dbReference type="NCBI Taxonomy" id="1975021"/>
    <lineage>
        <taxon>Bacteria</taxon>
        <taxon>Candidatus Tagaibacteriota</taxon>
    </lineage>
</organism>
<comment type="caution">
    <text evidence="2">The sequence shown here is derived from an EMBL/GenBank/DDBJ whole genome shotgun (WGS) entry which is preliminary data.</text>
</comment>
<evidence type="ECO:0000313" key="3">
    <source>
        <dbReference type="Proteomes" id="UP000230353"/>
    </source>
</evidence>
<keyword evidence="1" id="KW-0472">Membrane</keyword>
<feature type="transmembrane region" description="Helical" evidence="1">
    <location>
        <begin position="38"/>
        <end position="55"/>
    </location>
</feature>
<sequence>MEEEIKKILNKNLAVSEETLKIIKKIHRVQSVGRFLKVFKWLMIAALSFGFYYYVQPYFETLWGTLRDIPFPPR</sequence>
<evidence type="ECO:0000256" key="1">
    <source>
        <dbReference type="SAM" id="Phobius"/>
    </source>
</evidence>
<dbReference type="AlphaFoldDB" id="A0A2H0WL29"/>
<gene>
    <name evidence="2" type="ORF">COT67_02100</name>
</gene>
<name>A0A2H0WL29_9BACT</name>